<organism evidence="1">
    <name type="scientific">uncultured Caudovirales phage</name>
    <dbReference type="NCBI Taxonomy" id="2100421"/>
    <lineage>
        <taxon>Viruses</taxon>
        <taxon>Duplodnaviria</taxon>
        <taxon>Heunggongvirae</taxon>
        <taxon>Uroviricota</taxon>
        <taxon>Caudoviricetes</taxon>
        <taxon>Peduoviridae</taxon>
        <taxon>Maltschvirus</taxon>
        <taxon>Maltschvirus maltsch</taxon>
    </lineage>
</organism>
<protein>
    <submittedName>
        <fullName evidence="1">Uncharacterized protein</fullName>
    </submittedName>
</protein>
<evidence type="ECO:0000313" key="1">
    <source>
        <dbReference type="EMBL" id="CAB4130424.1"/>
    </source>
</evidence>
<accession>A0A6J5L7J5</accession>
<name>A0A6J5L7J5_9CAUD</name>
<gene>
    <name evidence="1" type="ORF">UFOVP119_48</name>
</gene>
<reference evidence="1" key="1">
    <citation type="submission" date="2020-04" db="EMBL/GenBank/DDBJ databases">
        <authorList>
            <person name="Chiriac C."/>
            <person name="Salcher M."/>
            <person name="Ghai R."/>
            <person name="Kavagutti S V."/>
        </authorList>
    </citation>
    <scope>NUCLEOTIDE SEQUENCE</scope>
</reference>
<sequence>MPNPPLARSKLIEVALLIEKHGSVQGAAKENAERLGINASSFESRAKMAKHAGLWDWNDRRIPFATDAAKRDAGVPTAPALPDDDIAPRDLVSMLRKRFTKRKANADARLWRRFDVPVTGPYGLMLWGDPHLDDNGCDWNLVTLHAELCAKNKHIYSVNIGDTTNNWAGALVKLWANQDTSSSTARKLVKWFLNDSGIKWFLWLQGNHDLWPGPVGGETLERFKPAHVALEDWGAKVTLVSPGGSEFRLHASHDFPGHSQWNPLHGPQKSALMGDQAHLYAAGHKHNWALYQSEHEHRKSVYWLARSRGYKAIDDYATLHGYGSQDHGHSIMAVVDPGSEGPSHVQCFADPIEGADYLAFKRRRA</sequence>
<dbReference type="InterPro" id="IPR029052">
    <property type="entry name" value="Metallo-depent_PP-like"/>
</dbReference>
<dbReference type="SUPFAM" id="SSF56300">
    <property type="entry name" value="Metallo-dependent phosphatases"/>
    <property type="match status" value="1"/>
</dbReference>
<dbReference type="EMBL" id="LR796238">
    <property type="protein sequence ID" value="CAB4130424.1"/>
    <property type="molecule type" value="Genomic_DNA"/>
</dbReference>
<proteinExistence type="predicted"/>